<dbReference type="GO" id="GO:0003700">
    <property type="term" value="F:DNA-binding transcription factor activity"/>
    <property type="evidence" value="ECO:0007669"/>
    <property type="project" value="InterPro"/>
</dbReference>
<feature type="compositionally biased region" description="Polar residues" evidence="6">
    <location>
        <begin position="12"/>
        <end position="29"/>
    </location>
</feature>
<keyword evidence="3 8" id="KW-0238">DNA-binding</keyword>
<feature type="domain" description="TCP" evidence="7">
    <location>
        <begin position="57"/>
        <end position="115"/>
    </location>
</feature>
<evidence type="ECO:0000256" key="6">
    <source>
        <dbReference type="SAM" id="MobiDB-lite"/>
    </source>
</evidence>
<evidence type="ECO:0000256" key="3">
    <source>
        <dbReference type="ARBA" id="ARBA00023125"/>
    </source>
</evidence>
<dbReference type="Proteomes" id="UP001454036">
    <property type="component" value="Unassembled WGS sequence"/>
</dbReference>
<keyword evidence="2" id="KW-0805">Transcription regulation</keyword>
<evidence type="ECO:0000313" key="9">
    <source>
        <dbReference type="Proteomes" id="UP001454036"/>
    </source>
</evidence>
<dbReference type="InterPro" id="IPR005333">
    <property type="entry name" value="Transcription_factor_TCP"/>
</dbReference>
<dbReference type="EMBL" id="BAABME010019460">
    <property type="protein sequence ID" value="GAA0157252.1"/>
    <property type="molecule type" value="Genomic_DNA"/>
</dbReference>
<accession>A0AAV3PZJ7</accession>
<dbReference type="PROSITE" id="PS51369">
    <property type="entry name" value="TCP"/>
    <property type="match status" value="1"/>
</dbReference>
<evidence type="ECO:0000256" key="1">
    <source>
        <dbReference type="ARBA" id="ARBA00004123"/>
    </source>
</evidence>
<organism evidence="8 9">
    <name type="scientific">Lithospermum erythrorhizon</name>
    <name type="common">Purple gromwell</name>
    <name type="synonym">Lithospermum officinale var. erythrorhizon</name>
    <dbReference type="NCBI Taxonomy" id="34254"/>
    <lineage>
        <taxon>Eukaryota</taxon>
        <taxon>Viridiplantae</taxon>
        <taxon>Streptophyta</taxon>
        <taxon>Embryophyta</taxon>
        <taxon>Tracheophyta</taxon>
        <taxon>Spermatophyta</taxon>
        <taxon>Magnoliopsida</taxon>
        <taxon>eudicotyledons</taxon>
        <taxon>Gunneridae</taxon>
        <taxon>Pentapetalae</taxon>
        <taxon>asterids</taxon>
        <taxon>lamiids</taxon>
        <taxon>Boraginales</taxon>
        <taxon>Boraginaceae</taxon>
        <taxon>Boraginoideae</taxon>
        <taxon>Lithospermeae</taxon>
        <taxon>Lithospermum</taxon>
    </lineage>
</organism>
<dbReference type="PANTHER" id="PTHR31072:SF147">
    <property type="entry name" value="TRANSCRIPTION FACTOR TCP13"/>
    <property type="match status" value="1"/>
</dbReference>
<dbReference type="Pfam" id="PF03634">
    <property type="entry name" value="TCP"/>
    <property type="match status" value="1"/>
</dbReference>
<comment type="caution">
    <text evidence="8">The sequence shown here is derived from an EMBL/GenBank/DDBJ whole genome shotgun (WGS) entry which is preliminary data.</text>
</comment>
<evidence type="ECO:0000313" key="8">
    <source>
        <dbReference type="EMBL" id="GAA0157252.1"/>
    </source>
</evidence>
<reference evidence="8 9" key="1">
    <citation type="submission" date="2024-01" db="EMBL/GenBank/DDBJ databases">
        <title>The complete chloroplast genome sequence of Lithospermum erythrorhizon: insights into the phylogenetic relationship among Boraginaceae species and the maternal lineages of purple gromwells.</title>
        <authorList>
            <person name="Okada T."/>
            <person name="Watanabe K."/>
        </authorList>
    </citation>
    <scope>NUCLEOTIDE SEQUENCE [LARGE SCALE GENOMIC DNA]</scope>
</reference>
<dbReference type="GO" id="GO:0005634">
    <property type="term" value="C:nucleus"/>
    <property type="evidence" value="ECO:0007669"/>
    <property type="project" value="UniProtKB-SubCell"/>
</dbReference>
<feature type="region of interest" description="Disordered" evidence="6">
    <location>
        <begin position="1"/>
        <end position="46"/>
    </location>
</feature>
<sequence>MYRREIEEISTKQEGGSSPNDTGNNTVSTRPFYPSSTSSWSKSSDPRIVRVPKEFGGKDRHSKVCTVRGLRDRRVRLSVPTAIQVYHLQARLGLDQPSKVVDWIWYKKREDMLKNGEKVQNVLKV</sequence>
<gene>
    <name evidence="8" type="ORF">LIER_38424</name>
</gene>
<evidence type="ECO:0000256" key="2">
    <source>
        <dbReference type="ARBA" id="ARBA00023015"/>
    </source>
</evidence>
<comment type="subcellular location">
    <subcellularLocation>
        <location evidence="1">Nucleus</location>
    </subcellularLocation>
</comment>
<proteinExistence type="predicted"/>
<keyword evidence="9" id="KW-1185">Reference proteome</keyword>
<dbReference type="PANTHER" id="PTHR31072">
    <property type="entry name" value="TRANSCRIPTION FACTOR TCP4-RELATED"/>
    <property type="match status" value="1"/>
</dbReference>
<name>A0AAV3PZJ7_LITER</name>
<keyword evidence="4" id="KW-0804">Transcription</keyword>
<evidence type="ECO:0000259" key="7">
    <source>
        <dbReference type="PROSITE" id="PS51369"/>
    </source>
</evidence>
<protein>
    <submittedName>
        <fullName evidence="8">DNA-binding transcription factor</fullName>
    </submittedName>
</protein>
<dbReference type="GO" id="GO:0043565">
    <property type="term" value="F:sequence-specific DNA binding"/>
    <property type="evidence" value="ECO:0007669"/>
    <property type="project" value="TreeGrafter"/>
</dbReference>
<dbReference type="AlphaFoldDB" id="A0AAV3PZJ7"/>
<feature type="compositionally biased region" description="Basic and acidic residues" evidence="6">
    <location>
        <begin position="1"/>
        <end position="11"/>
    </location>
</feature>
<evidence type="ECO:0000256" key="4">
    <source>
        <dbReference type="ARBA" id="ARBA00023163"/>
    </source>
</evidence>
<dbReference type="InterPro" id="IPR017887">
    <property type="entry name" value="TF_TCP_subgr"/>
</dbReference>
<keyword evidence="5" id="KW-0539">Nucleus</keyword>
<evidence type="ECO:0000256" key="5">
    <source>
        <dbReference type="ARBA" id="ARBA00023242"/>
    </source>
</evidence>